<protein>
    <recommendedName>
        <fullName evidence="3">Large ribosomal subunit protein mL62</fullName>
        <ecNumber evidence="1">3.1.1.29</ecNumber>
    </recommendedName>
    <alternativeName>
        <fullName evidence="4">Peptidyl-tRNA hydrolase ICT1, mitochondrial</fullName>
    </alternativeName>
</protein>
<dbReference type="EMBL" id="UXSR01005857">
    <property type="protein sequence ID" value="VDD83836.1"/>
    <property type="molecule type" value="Genomic_DNA"/>
</dbReference>
<dbReference type="Pfam" id="PF00472">
    <property type="entry name" value="RF-1"/>
    <property type="match status" value="1"/>
</dbReference>
<dbReference type="InterPro" id="IPR000352">
    <property type="entry name" value="Pep_chain_release_fac_I"/>
</dbReference>
<feature type="non-terminal residue" evidence="6">
    <location>
        <position position="1"/>
    </location>
</feature>
<evidence type="ECO:0000256" key="2">
    <source>
        <dbReference type="ARBA" id="ARBA00038225"/>
    </source>
</evidence>
<evidence type="ECO:0000256" key="4">
    <source>
        <dbReference type="ARBA" id="ARBA00041531"/>
    </source>
</evidence>
<accession>A0A0R3UPQ7</accession>
<reference evidence="6 7" key="1">
    <citation type="submission" date="2018-10" db="EMBL/GenBank/DDBJ databases">
        <authorList>
            <consortium name="Pathogen Informatics"/>
        </authorList>
    </citation>
    <scope>NUCLEOTIDE SEQUENCE [LARGE SCALE GENOMIC DNA]</scope>
</reference>
<evidence type="ECO:0000259" key="5">
    <source>
        <dbReference type="Pfam" id="PF00472"/>
    </source>
</evidence>
<dbReference type="EC" id="3.1.1.29" evidence="1"/>
<comment type="similarity">
    <text evidence="2">Belongs to the prokaryotic/mitochondrial release factor family. Mitochondrion-specific ribosomal protein mL62 subfamily.</text>
</comment>
<dbReference type="OrthoDB" id="270639at2759"/>
<gene>
    <name evidence="6" type="ORF">MCOS_LOCUS9839</name>
</gene>
<sequence>EVQVTYSTSSGPGGQHVNKTLTKVQVKFHVASATWIPEDLKPFLIEKESNRITKDGYFVIQSDRTRQQILNQADCFERIRRMIRERLTEMNKPLPSEDTVEKHRICHLRENEKRLAVKRTASMTKAYRRKPTVWDL</sequence>
<evidence type="ECO:0000313" key="7">
    <source>
        <dbReference type="Proteomes" id="UP000267029"/>
    </source>
</evidence>
<name>A0A0R3UPQ7_MESCO</name>
<dbReference type="InterPro" id="IPR052104">
    <property type="entry name" value="Mito_Release_Factor_mL62"/>
</dbReference>
<keyword evidence="7" id="KW-1185">Reference proteome</keyword>
<dbReference type="Proteomes" id="UP000267029">
    <property type="component" value="Unassembled WGS sequence"/>
</dbReference>
<dbReference type="SUPFAM" id="SSF110916">
    <property type="entry name" value="Peptidyl-tRNA hydrolase domain-like"/>
    <property type="match status" value="1"/>
</dbReference>
<dbReference type="PANTHER" id="PTHR11075">
    <property type="entry name" value="PEPTIDE CHAIN RELEASE FACTOR"/>
    <property type="match status" value="1"/>
</dbReference>
<evidence type="ECO:0000313" key="6">
    <source>
        <dbReference type="EMBL" id="VDD83836.1"/>
    </source>
</evidence>
<dbReference type="Gene3D" id="3.30.160.20">
    <property type="match status" value="1"/>
</dbReference>
<dbReference type="STRING" id="53468.A0A0R3UPQ7"/>
<dbReference type="GO" id="GO:0005762">
    <property type="term" value="C:mitochondrial large ribosomal subunit"/>
    <property type="evidence" value="ECO:0007669"/>
    <property type="project" value="TreeGrafter"/>
</dbReference>
<proteinExistence type="inferred from homology"/>
<feature type="domain" description="Prokaryotic-type class I peptide chain release factors" evidence="5">
    <location>
        <begin position="1"/>
        <end position="127"/>
    </location>
</feature>
<dbReference type="AlphaFoldDB" id="A0A0R3UPQ7"/>
<dbReference type="GO" id="GO:0004045">
    <property type="term" value="F:peptidyl-tRNA hydrolase activity"/>
    <property type="evidence" value="ECO:0007669"/>
    <property type="project" value="UniProtKB-EC"/>
</dbReference>
<dbReference type="GO" id="GO:0070126">
    <property type="term" value="P:mitochondrial translational termination"/>
    <property type="evidence" value="ECO:0007669"/>
    <property type="project" value="TreeGrafter"/>
</dbReference>
<dbReference type="PANTHER" id="PTHR11075:SF54">
    <property type="entry name" value="LARGE RIBOSOMAL SUBUNIT PROTEIN ML62"/>
    <property type="match status" value="1"/>
</dbReference>
<organism evidence="6 7">
    <name type="scientific">Mesocestoides corti</name>
    <name type="common">Flatworm</name>
    <dbReference type="NCBI Taxonomy" id="53468"/>
    <lineage>
        <taxon>Eukaryota</taxon>
        <taxon>Metazoa</taxon>
        <taxon>Spiralia</taxon>
        <taxon>Lophotrochozoa</taxon>
        <taxon>Platyhelminthes</taxon>
        <taxon>Cestoda</taxon>
        <taxon>Eucestoda</taxon>
        <taxon>Cyclophyllidea</taxon>
        <taxon>Mesocestoididae</taxon>
        <taxon>Mesocestoides</taxon>
    </lineage>
</organism>
<evidence type="ECO:0000256" key="1">
    <source>
        <dbReference type="ARBA" id="ARBA00013260"/>
    </source>
</evidence>
<evidence type="ECO:0000256" key="3">
    <source>
        <dbReference type="ARBA" id="ARBA00039441"/>
    </source>
</evidence>
<dbReference type="FunFam" id="3.30.160.20:FF:000046">
    <property type="entry name" value="Peptidyl-tRNA hydrolase ICT1"/>
    <property type="match status" value="1"/>
</dbReference>
<dbReference type="GO" id="GO:0016150">
    <property type="term" value="F:translation release factor activity, codon nonspecific"/>
    <property type="evidence" value="ECO:0007669"/>
    <property type="project" value="TreeGrafter"/>
</dbReference>